<comment type="caution">
    <text evidence="8">The sequence shown here is derived from an EMBL/GenBank/DDBJ whole genome shotgun (WGS) entry which is preliminary data.</text>
</comment>
<feature type="transmembrane region" description="Helical" evidence="6">
    <location>
        <begin position="6"/>
        <end position="24"/>
    </location>
</feature>
<protein>
    <submittedName>
        <fullName evidence="8">Type II secretion system F family protein</fullName>
    </submittedName>
</protein>
<evidence type="ECO:0000313" key="9">
    <source>
        <dbReference type="Proteomes" id="UP000291933"/>
    </source>
</evidence>
<reference evidence="8 9" key="1">
    <citation type="submission" date="2019-01" db="EMBL/GenBank/DDBJ databases">
        <title>Lactibacter flavus gen. nov., sp. nov., a novel bacterium of the family Propionibacteriaceae isolated from raw milk and dairy products.</title>
        <authorList>
            <person name="Huptas C."/>
            <person name="Wenning M."/>
            <person name="Breitenwieser F."/>
            <person name="Doll E."/>
            <person name="Von Neubeck M."/>
            <person name="Busse H.-J."/>
            <person name="Scherer S."/>
        </authorList>
    </citation>
    <scope>NUCLEOTIDE SEQUENCE [LARGE SCALE GENOMIC DNA]</scope>
    <source>
        <strain evidence="9">DSM 22130 / JCM 15804 / WR061</strain>
    </source>
</reference>
<evidence type="ECO:0000256" key="2">
    <source>
        <dbReference type="ARBA" id="ARBA00022475"/>
    </source>
</evidence>
<name>A0A4Q9KJ91_PROTD</name>
<dbReference type="InterPro" id="IPR018076">
    <property type="entry name" value="T2SS_GspF_dom"/>
</dbReference>
<evidence type="ECO:0000256" key="4">
    <source>
        <dbReference type="ARBA" id="ARBA00022989"/>
    </source>
</evidence>
<feature type="domain" description="Type II secretion system protein GspF" evidence="7">
    <location>
        <begin position="73"/>
        <end position="195"/>
    </location>
</feature>
<evidence type="ECO:0000256" key="1">
    <source>
        <dbReference type="ARBA" id="ARBA00004651"/>
    </source>
</evidence>
<proteinExistence type="predicted"/>
<dbReference type="AlphaFoldDB" id="A0A4Q9KJ91"/>
<accession>A0A4Q9KJ91</accession>
<evidence type="ECO:0000256" key="3">
    <source>
        <dbReference type="ARBA" id="ARBA00022692"/>
    </source>
</evidence>
<keyword evidence="9" id="KW-1185">Reference proteome</keyword>
<keyword evidence="3 6" id="KW-0812">Transmembrane</keyword>
<gene>
    <name evidence="8" type="ORF">ET996_13500</name>
</gene>
<dbReference type="EMBL" id="SDMR01000023">
    <property type="protein sequence ID" value="TBT92130.1"/>
    <property type="molecule type" value="Genomic_DNA"/>
</dbReference>
<keyword evidence="4 6" id="KW-1133">Transmembrane helix</keyword>
<comment type="subcellular location">
    <subcellularLocation>
        <location evidence="1">Cell membrane</location>
        <topology evidence="1">Multi-pass membrane protein</topology>
    </subcellularLocation>
</comment>
<feature type="transmembrane region" description="Helical" evidence="6">
    <location>
        <begin position="178"/>
        <end position="203"/>
    </location>
</feature>
<dbReference type="PANTHER" id="PTHR35007">
    <property type="entry name" value="INTEGRAL MEMBRANE PROTEIN-RELATED"/>
    <property type="match status" value="1"/>
</dbReference>
<organism evidence="8 9">
    <name type="scientific">Propioniciclava tarda</name>
    <dbReference type="NCBI Taxonomy" id="433330"/>
    <lineage>
        <taxon>Bacteria</taxon>
        <taxon>Bacillati</taxon>
        <taxon>Actinomycetota</taxon>
        <taxon>Actinomycetes</taxon>
        <taxon>Propionibacteriales</taxon>
        <taxon>Propionibacteriaceae</taxon>
        <taxon>Propioniciclava</taxon>
    </lineage>
</organism>
<keyword evidence="5 6" id="KW-0472">Membrane</keyword>
<sequence length="208" mass="22094">MTSALTMEAVVAAFATAVAVWLWLGENPLDRLRPARAAPAWWPFRQGRPRIEFGTRRAAARAQAIADGVPVVCDLLAVCVEAGRPARIALRVVAEASEEPTRGILLGISHQIELGVDELHAWQALAKEPGYRGVARDMARSVRSGVALGDLLRGHAAQARASAETAARERARQVAVSGVLPLVTCFLPAFLLVGVVPIFGGIIGRLLG</sequence>
<evidence type="ECO:0000313" key="8">
    <source>
        <dbReference type="EMBL" id="TBT92130.1"/>
    </source>
</evidence>
<evidence type="ECO:0000256" key="5">
    <source>
        <dbReference type="ARBA" id="ARBA00023136"/>
    </source>
</evidence>
<evidence type="ECO:0000256" key="6">
    <source>
        <dbReference type="SAM" id="Phobius"/>
    </source>
</evidence>
<dbReference type="OrthoDB" id="3267562at2"/>
<keyword evidence="2" id="KW-1003">Cell membrane</keyword>
<dbReference type="RefSeq" id="WP_131173087.1">
    <property type="nucleotide sequence ID" value="NZ_FXTL01000024.1"/>
</dbReference>
<evidence type="ECO:0000259" key="7">
    <source>
        <dbReference type="Pfam" id="PF00482"/>
    </source>
</evidence>
<dbReference type="Proteomes" id="UP000291933">
    <property type="component" value="Unassembled WGS sequence"/>
</dbReference>
<dbReference type="GO" id="GO:0005886">
    <property type="term" value="C:plasma membrane"/>
    <property type="evidence" value="ECO:0007669"/>
    <property type="project" value="UniProtKB-SubCell"/>
</dbReference>
<dbReference type="Pfam" id="PF00482">
    <property type="entry name" value="T2SSF"/>
    <property type="match status" value="1"/>
</dbReference>
<dbReference type="PANTHER" id="PTHR35007:SF3">
    <property type="entry name" value="POSSIBLE CONSERVED ALANINE RICH MEMBRANE PROTEIN"/>
    <property type="match status" value="1"/>
</dbReference>